<dbReference type="EMBL" id="VSRL01000306">
    <property type="protein sequence ID" value="NKE63007.1"/>
    <property type="molecule type" value="Genomic_DNA"/>
</dbReference>
<dbReference type="InterPro" id="IPR035992">
    <property type="entry name" value="Ricin_B-like_lectins"/>
</dbReference>
<comment type="caution">
    <text evidence="3">The sequence shown here is derived from an EMBL/GenBank/DDBJ whole genome shotgun (WGS) entry which is preliminary data.</text>
</comment>
<feature type="signal peptide" evidence="1">
    <location>
        <begin position="1"/>
        <end position="32"/>
    </location>
</feature>
<feature type="domain" description="Ricin B lectin" evidence="2">
    <location>
        <begin position="52"/>
        <end position="185"/>
    </location>
</feature>
<feature type="chain" id="PRO_5046010924" evidence="1">
    <location>
        <begin position="33"/>
        <end position="187"/>
    </location>
</feature>
<organism evidence="3 4">
    <name type="scientific">Lentzea indica</name>
    <dbReference type="NCBI Taxonomy" id="2604800"/>
    <lineage>
        <taxon>Bacteria</taxon>
        <taxon>Bacillati</taxon>
        <taxon>Actinomycetota</taxon>
        <taxon>Actinomycetes</taxon>
        <taxon>Pseudonocardiales</taxon>
        <taxon>Pseudonocardiaceae</taxon>
        <taxon>Lentzea</taxon>
    </lineage>
</organism>
<keyword evidence="4" id="KW-1185">Reference proteome</keyword>
<keyword evidence="1" id="KW-0732">Signal</keyword>
<sequence length="187" mass="20436">MGESFMRARIRIIIALFGVALALLGAVQPASAEPVASLSEKAVPVKMEMMASAIYWVQNLNSGKCMLSQGGADGAPAVQYTCLNYNDQKWGFVDKGGARYQIRNANSGKCLLIQGSNNGAPAVQYQCLDYADQYWQFYNYPGYQGWYWLRNVNSGKCLLVQGGGDGTQLVQFDCLSYVDQAWGLTVG</sequence>
<evidence type="ECO:0000313" key="4">
    <source>
        <dbReference type="Proteomes" id="UP001515943"/>
    </source>
</evidence>
<dbReference type="InterPro" id="IPR000772">
    <property type="entry name" value="Ricin_B_lectin"/>
</dbReference>
<evidence type="ECO:0000259" key="2">
    <source>
        <dbReference type="SMART" id="SM00458"/>
    </source>
</evidence>
<accession>A0ABX1FWX1</accession>
<dbReference type="Gene3D" id="2.80.10.50">
    <property type="match status" value="3"/>
</dbReference>
<dbReference type="CDD" id="cd00161">
    <property type="entry name" value="beta-trefoil_Ricin-like"/>
    <property type="match status" value="1"/>
</dbReference>
<dbReference type="SUPFAM" id="SSF50370">
    <property type="entry name" value="Ricin B-like lectins"/>
    <property type="match status" value="1"/>
</dbReference>
<dbReference type="PROSITE" id="PS50231">
    <property type="entry name" value="RICIN_B_LECTIN"/>
    <property type="match status" value="1"/>
</dbReference>
<name>A0ABX1FWX1_9PSEU</name>
<proteinExistence type="predicted"/>
<dbReference type="Pfam" id="PF00652">
    <property type="entry name" value="Ricin_B_lectin"/>
    <property type="match status" value="1"/>
</dbReference>
<gene>
    <name evidence="3" type="ORF">FXN61_42325</name>
</gene>
<evidence type="ECO:0000313" key="3">
    <source>
        <dbReference type="EMBL" id="NKE63007.1"/>
    </source>
</evidence>
<protein>
    <submittedName>
        <fullName evidence="3">RICIN domain-containing protein</fullName>
    </submittedName>
</protein>
<dbReference type="SMART" id="SM00458">
    <property type="entry name" value="RICIN"/>
    <property type="match status" value="1"/>
</dbReference>
<dbReference type="Proteomes" id="UP001515943">
    <property type="component" value="Unassembled WGS sequence"/>
</dbReference>
<reference evidence="3 4" key="1">
    <citation type="submission" date="2019-08" db="EMBL/GenBank/DDBJ databases">
        <title>Lentzea from Indian Himalayas.</title>
        <authorList>
            <person name="Mandal S."/>
            <person name="Mallick Gupta A."/>
            <person name="Maiti P.K."/>
            <person name="Sarkar J."/>
            <person name="Mandal S."/>
        </authorList>
    </citation>
    <scope>NUCLEOTIDE SEQUENCE [LARGE SCALE GENOMIC DNA]</scope>
    <source>
        <strain evidence="3 4">PSKA42</strain>
    </source>
</reference>
<evidence type="ECO:0000256" key="1">
    <source>
        <dbReference type="SAM" id="SignalP"/>
    </source>
</evidence>